<dbReference type="PANTHER" id="PTHR13087:SF0">
    <property type="entry name" value="NFKB ACTIVATING PROTEIN LIKE"/>
    <property type="match status" value="1"/>
</dbReference>
<feature type="compositionally biased region" description="Basic and acidic residues" evidence="2">
    <location>
        <begin position="238"/>
        <end position="270"/>
    </location>
</feature>
<evidence type="ECO:0000313" key="5">
    <source>
        <dbReference type="Proteomes" id="UP001530315"/>
    </source>
</evidence>
<dbReference type="InterPro" id="IPR009269">
    <property type="entry name" value="NKAP_C"/>
</dbReference>
<reference evidence="4 5" key="1">
    <citation type="submission" date="2024-10" db="EMBL/GenBank/DDBJ databases">
        <title>Updated reference genomes for cyclostephanoid diatoms.</title>
        <authorList>
            <person name="Roberts W.R."/>
            <person name="Alverson A.J."/>
        </authorList>
    </citation>
    <scope>NUCLEOTIDE SEQUENCE [LARGE SCALE GENOMIC DNA]</scope>
    <source>
        <strain evidence="4 5">AJA276-08</strain>
    </source>
</reference>
<feature type="domain" description="NF-kappa-B-activating protein C-terminal" evidence="3">
    <location>
        <begin position="399"/>
        <end position="498"/>
    </location>
</feature>
<name>A0ABD3NK16_9STRA</name>
<comment type="caution">
    <text evidence="4">The sequence shown here is derived from an EMBL/GenBank/DDBJ whole genome shotgun (WGS) entry which is preliminary data.</text>
</comment>
<dbReference type="Pfam" id="PF06047">
    <property type="entry name" value="Nkap_C"/>
    <property type="match status" value="1"/>
</dbReference>
<dbReference type="EMBL" id="JALLAZ020001369">
    <property type="protein sequence ID" value="KAL3776142.1"/>
    <property type="molecule type" value="Genomic_DNA"/>
</dbReference>
<feature type="region of interest" description="Disordered" evidence="2">
    <location>
        <begin position="131"/>
        <end position="152"/>
    </location>
</feature>
<evidence type="ECO:0000256" key="2">
    <source>
        <dbReference type="SAM" id="MobiDB-lite"/>
    </source>
</evidence>
<dbReference type="Proteomes" id="UP001530315">
    <property type="component" value="Unassembled WGS sequence"/>
</dbReference>
<proteinExistence type="inferred from homology"/>
<evidence type="ECO:0000259" key="3">
    <source>
        <dbReference type="Pfam" id="PF06047"/>
    </source>
</evidence>
<feature type="compositionally biased region" description="Basic residues" evidence="2">
    <location>
        <begin position="271"/>
        <end position="281"/>
    </location>
</feature>
<feature type="compositionally biased region" description="Low complexity" evidence="2">
    <location>
        <begin position="383"/>
        <end position="395"/>
    </location>
</feature>
<comment type="similarity">
    <text evidence="1">Belongs to the NKAP family.</text>
</comment>
<dbReference type="Gene3D" id="2.40.50.140">
    <property type="entry name" value="Nucleic acid-binding proteins"/>
    <property type="match status" value="1"/>
</dbReference>
<feature type="compositionally biased region" description="Gly residues" evidence="2">
    <location>
        <begin position="133"/>
        <end position="147"/>
    </location>
</feature>
<sequence length="528" mass="55781">MDPPPTRTDDGDGDGGGRRPRQYRGLIHVSALRPSEQGRVEHPSEIVAIDDRVKVLVLEVIPPGGDDGSGGMGGGGGSVGQYRIRLSLSAIDQVTGKVREGYVMPPPRGNFGGGGGVIREQDLGAMGPDSGYYGHGGGGGSGGGGGAPDNMRNKGEWLIRRAEERRRMRLEQDGAPRDAEGNDGDVVAWRMSVSQTKSFNGGTLPPSVLVWDLSHDADLKENAVAKVEGEGGGGEYDDFGRKRQHNGQEEERGKKKKEGDGRRGDKDRSGRARRSTNRRRSSSTDSSSSSGLSSSSSSDTSSSESEYDRRKRKGSRQSADLTAAVAVAAAAPKAPDGEVPMDEDDLREAKDFKKAVQGKKTHGDGSDSDSDDSNAGPQPLTRAQADANADPSKAAASHKAYGGALLPGEGEALAAYVQQNLRIPRRGEIGYTSTDIDYFEKSGFVMSGSRHSRMNAVRIRKENQIYSAEEQRALALITLEENQQKEQALLQDFRTMLKDKLKGSGGAGGAVGGDDGEEGVKVGGVAGA</sequence>
<accession>A0ABD3NK16</accession>
<gene>
    <name evidence="4" type="ORF">ACHAW5_003260</name>
</gene>
<feature type="region of interest" description="Disordered" evidence="2">
    <location>
        <begin position="503"/>
        <end position="528"/>
    </location>
</feature>
<feature type="region of interest" description="Disordered" evidence="2">
    <location>
        <begin position="1"/>
        <end position="24"/>
    </location>
</feature>
<keyword evidence="5" id="KW-1185">Reference proteome</keyword>
<feature type="region of interest" description="Disordered" evidence="2">
    <location>
        <begin position="222"/>
        <end position="395"/>
    </location>
</feature>
<organism evidence="4 5">
    <name type="scientific">Stephanodiscus triporus</name>
    <dbReference type="NCBI Taxonomy" id="2934178"/>
    <lineage>
        <taxon>Eukaryota</taxon>
        <taxon>Sar</taxon>
        <taxon>Stramenopiles</taxon>
        <taxon>Ochrophyta</taxon>
        <taxon>Bacillariophyta</taxon>
        <taxon>Coscinodiscophyceae</taxon>
        <taxon>Thalassiosirophycidae</taxon>
        <taxon>Stephanodiscales</taxon>
        <taxon>Stephanodiscaceae</taxon>
        <taxon>Stephanodiscus</taxon>
    </lineage>
</organism>
<feature type="compositionally biased region" description="Low complexity" evidence="2">
    <location>
        <begin position="283"/>
        <end position="304"/>
    </location>
</feature>
<dbReference type="InterPro" id="IPR012340">
    <property type="entry name" value="NA-bd_OB-fold"/>
</dbReference>
<evidence type="ECO:0000313" key="4">
    <source>
        <dbReference type="EMBL" id="KAL3776142.1"/>
    </source>
</evidence>
<protein>
    <recommendedName>
        <fullName evidence="3">NF-kappa-B-activating protein C-terminal domain-containing protein</fullName>
    </recommendedName>
</protein>
<dbReference type="PANTHER" id="PTHR13087">
    <property type="entry name" value="NF-KAPPA B ACTIVATING PROTEIN"/>
    <property type="match status" value="1"/>
</dbReference>
<dbReference type="AlphaFoldDB" id="A0ABD3NK16"/>
<dbReference type="InterPro" id="IPR040466">
    <property type="entry name" value="NKAP"/>
</dbReference>
<evidence type="ECO:0000256" key="1">
    <source>
        <dbReference type="ARBA" id="ARBA00009313"/>
    </source>
</evidence>
<feature type="compositionally biased region" description="Gly residues" evidence="2">
    <location>
        <begin position="503"/>
        <end position="513"/>
    </location>
</feature>